<evidence type="ECO:0000259" key="2">
    <source>
        <dbReference type="Pfam" id="PF12172"/>
    </source>
</evidence>
<keyword evidence="4" id="KW-1185">Reference proteome</keyword>
<name>A0A846XAF7_9NOCA</name>
<feature type="domain" description="ChsH2 C-terminal OB-fold" evidence="1">
    <location>
        <begin position="57"/>
        <end position="125"/>
    </location>
</feature>
<dbReference type="Proteomes" id="UP000565715">
    <property type="component" value="Unassembled WGS sequence"/>
</dbReference>
<protein>
    <submittedName>
        <fullName evidence="3">DNA-binding protein</fullName>
    </submittedName>
</protein>
<evidence type="ECO:0000259" key="1">
    <source>
        <dbReference type="Pfam" id="PF01796"/>
    </source>
</evidence>
<dbReference type="PANTHER" id="PTHR34075:SF5">
    <property type="entry name" value="BLR3430 PROTEIN"/>
    <property type="match status" value="1"/>
</dbReference>
<dbReference type="GO" id="GO:0003677">
    <property type="term" value="F:DNA binding"/>
    <property type="evidence" value="ECO:0007669"/>
    <property type="project" value="UniProtKB-KW"/>
</dbReference>
<dbReference type="EMBL" id="JAAXOO010000001">
    <property type="protein sequence ID" value="NKY32395.1"/>
    <property type="molecule type" value="Genomic_DNA"/>
</dbReference>
<dbReference type="InterPro" id="IPR022002">
    <property type="entry name" value="ChsH2_Znr"/>
</dbReference>
<dbReference type="Gene3D" id="6.10.30.10">
    <property type="match status" value="1"/>
</dbReference>
<proteinExistence type="predicted"/>
<dbReference type="SUPFAM" id="SSF50249">
    <property type="entry name" value="Nucleic acid-binding proteins"/>
    <property type="match status" value="1"/>
</dbReference>
<dbReference type="PANTHER" id="PTHR34075">
    <property type="entry name" value="BLR3430 PROTEIN"/>
    <property type="match status" value="1"/>
</dbReference>
<feature type="domain" description="ChsH2 rubredoxin-like zinc ribbon" evidence="2">
    <location>
        <begin position="20"/>
        <end position="53"/>
    </location>
</feature>
<dbReference type="InterPro" id="IPR012340">
    <property type="entry name" value="NA-bd_OB-fold"/>
</dbReference>
<gene>
    <name evidence="3" type="ORF">HGA13_04805</name>
</gene>
<evidence type="ECO:0000313" key="4">
    <source>
        <dbReference type="Proteomes" id="UP000565715"/>
    </source>
</evidence>
<evidence type="ECO:0000313" key="3">
    <source>
        <dbReference type="EMBL" id="NKY32395.1"/>
    </source>
</evidence>
<dbReference type="InterPro" id="IPR052513">
    <property type="entry name" value="Thioester_dehydratase-like"/>
</dbReference>
<accession>A0A846XAF7</accession>
<comment type="caution">
    <text evidence="3">The sequence shown here is derived from an EMBL/GenBank/DDBJ whole genome shotgun (WGS) entry which is preliminary data.</text>
</comment>
<organism evidence="3 4">
    <name type="scientific">Nocardia speluncae</name>
    <dbReference type="NCBI Taxonomy" id="419477"/>
    <lineage>
        <taxon>Bacteria</taxon>
        <taxon>Bacillati</taxon>
        <taxon>Actinomycetota</taxon>
        <taxon>Actinomycetes</taxon>
        <taxon>Mycobacteriales</taxon>
        <taxon>Nocardiaceae</taxon>
        <taxon>Nocardia</taxon>
    </lineage>
</organism>
<keyword evidence="3" id="KW-0238">DNA-binding</keyword>
<sequence>MPALRAAVPPPDTGHLFIGGPDRPRLIGSRCPHCAVTTFPLQSSCPRCGSGDMREIEYAETGALWTFTTQGFPPKSPPYVPPPEPEFTPYAVGYVEFPGQGLVEGRIECADPSALRIGMPMRVAMRRFGGQGDAAAWWIHCFRPIEEM</sequence>
<dbReference type="Pfam" id="PF12172">
    <property type="entry name" value="zf-ChsH2"/>
    <property type="match status" value="1"/>
</dbReference>
<reference evidence="3 4" key="1">
    <citation type="submission" date="2020-04" db="EMBL/GenBank/DDBJ databases">
        <title>MicrobeNet Type strains.</title>
        <authorList>
            <person name="Nicholson A.C."/>
        </authorList>
    </citation>
    <scope>NUCLEOTIDE SEQUENCE [LARGE SCALE GENOMIC DNA]</scope>
    <source>
        <strain evidence="3 4">DSM 45078</strain>
    </source>
</reference>
<dbReference type="InterPro" id="IPR002878">
    <property type="entry name" value="ChsH2_C"/>
</dbReference>
<dbReference type="AlphaFoldDB" id="A0A846XAF7"/>
<dbReference type="Pfam" id="PF01796">
    <property type="entry name" value="OB_ChsH2_C"/>
    <property type="match status" value="1"/>
</dbReference>